<organism evidence="1">
    <name type="scientific">marine sediment metagenome</name>
    <dbReference type="NCBI Taxonomy" id="412755"/>
    <lineage>
        <taxon>unclassified sequences</taxon>
        <taxon>metagenomes</taxon>
        <taxon>ecological metagenomes</taxon>
    </lineage>
</organism>
<evidence type="ECO:0000313" key="1">
    <source>
        <dbReference type="EMBL" id="KKL62267.1"/>
    </source>
</evidence>
<name>A0A0F9GGI3_9ZZZZ</name>
<dbReference type="AlphaFoldDB" id="A0A0F9GGI3"/>
<evidence type="ECO:0008006" key="2">
    <source>
        <dbReference type="Google" id="ProtNLM"/>
    </source>
</evidence>
<gene>
    <name evidence="1" type="ORF">LCGC14_2186900</name>
</gene>
<proteinExistence type="predicted"/>
<comment type="caution">
    <text evidence="1">The sequence shown here is derived from an EMBL/GenBank/DDBJ whole genome shotgun (WGS) entry which is preliminary data.</text>
</comment>
<protein>
    <recommendedName>
        <fullName evidence="2">Baseplate protein J-like domain-containing protein</fullName>
    </recommendedName>
</protein>
<dbReference type="EMBL" id="LAZR01028544">
    <property type="protein sequence ID" value="KKL62267.1"/>
    <property type="molecule type" value="Genomic_DNA"/>
</dbReference>
<accession>A0A0F9GGI3</accession>
<reference evidence="1" key="1">
    <citation type="journal article" date="2015" name="Nature">
        <title>Complex archaea that bridge the gap between prokaryotes and eukaryotes.</title>
        <authorList>
            <person name="Spang A."/>
            <person name="Saw J.H."/>
            <person name="Jorgensen S.L."/>
            <person name="Zaremba-Niedzwiedzka K."/>
            <person name="Martijn J."/>
            <person name="Lind A.E."/>
            <person name="van Eijk R."/>
            <person name="Schleper C."/>
            <person name="Guy L."/>
            <person name="Ettema T.J."/>
        </authorList>
    </citation>
    <scope>NUCLEOTIDE SEQUENCE</scope>
</reference>
<sequence length="481" mass="52730">MPVNKITASQFVSQLNQSILSRNSAHDVEVGSIPDVITEPNAQVLELQNDRVRTISQLILLDQSATFEDTDVDQFVKNEEIIRNNGGRSSSTIIFSRASAPTADLPVQRGYPIATQPDTASGETVIFVTTEAKTLTAVTASTFFNIETNRYELEVSVQATVAGTIGQVGPNRITRPLRTLVGFDNVYNRNRTSTVTDRETNNELIERYKFSIIGTQVASKSGLKLSILSNFQDAGNVRIVTPGNSLITRSGVNGNAIDVYITGAQSITRQDIQEFIGINQLIVLDKQPVQNVVSVTGFVQSVDYEFIKDTTGVSNSVRSQDAIRFLPTAVSLPTVGSNLTINYNQNILIENIQNELVSNPDNIVGGQDILIRSGDEIFIIIGATLTVLSGFSFTTIKNAITIVLVDFINTFGLGDNVEESDLQAIVRNISGVDNFIFTILGYDELSDDEKLIKQFSKALHQVLTTQEFTDECESWAQIRQC</sequence>